<dbReference type="EMBL" id="HACA01007529">
    <property type="protein sequence ID" value="CDW24890.1"/>
    <property type="molecule type" value="Transcribed_RNA"/>
</dbReference>
<organism evidence="2">
    <name type="scientific">Lepeophtheirus salmonis</name>
    <name type="common">Salmon louse</name>
    <name type="synonym">Caligus salmonis</name>
    <dbReference type="NCBI Taxonomy" id="72036"/>
    <lineage>
        <taxon>Eukaryota</taxon>
        <taxon>Metazoa</taxon>
        <taxon>Ecdysozoa</taxon>
        <taxon>Arthropoda</taxon>
        <taxon>Crustacea</taxon>
        <taxon>Multicrustacea</taxon>
        <taxon>Hexanauplia</taxon>
        <taxon>Copepoda</taxon>
        <taxon>Siphonostomatoida</taxon>
        <taxon>Caligidae</taxon>
        <taxon>Lepeophtheirus</taxon>
    </lineage>
</organism>
<protein>
    <submittedName>
        <fullName evidence="2">Uncharacterized protein</fullName>
    </submittedName>
</protein>
<feature type="transmembrane region" description="Helical" evidence="1">
    <location>
        <begin position="12"/>
        <end position="31"/>
    </location>
</feature>
<proteinExistence type="predicted"/>
<dbReference type="AlphaFoldDB" id="A0A0K2TGA9"/>
<evidence type="ECO:0000256" key="1">
    <source>
        <dbReference type="SAM" id="Phobius"/>
    </source>
</evidence>
<keyword evidence="1" id="KW-0812">Transmembrane</keyword>
<evidence type="ECO:0000313" key="2">
    <source>
        <dbReference type="EMBL" id="CDW24890.1"/>
    </source>
</evidence>
<reference evidence="2" key="1">
    <citation type="submission" date="2014-05" db="EMBL/GenBank/DDBJ databases">
        <authorList>
            <person name="Chronopoulou M."/>
        </authorList>
    </citation>
    <scope>NUCLEOTIDE SEQUENCE</scope>
    <source>
        <tissue evidence="2">Whole organism</tissue>
    </source>
</reference>
<accession>A0A0K2TGA9</accession>
<sequence length="41" mass="4882">MQSYITNEKIPIFFTSYICCVQVATSIIKLYKFTFLRLKTQ</sequence>
<name>A0A0K2TGA9_LEPSM</name>
<keyword evidence="1" id="KW-1133">Transmembrane helix</keyword>
<keyword evidence="1" id="KW-0472">Membrane</keyword>